<protein>
    <submittedName>
        <fullName evidence="1">Uncharacterized protein</fullName>
    </submittedName>
</protein>
<name>A0A8T3ADU5_DENNO</name>
<keyword evidence="2" id="KW-1185">Reference proteome</keyword>
<reference evidence="1" key="1">
    <citation type="journal article" date="2022" name="Front. Genet.">
        <title>Chromosome-Scale Assembly of the Dendrobium nobile Genome Provides Insights Into the Molecular Mechanism of the Biosynthesis of the Medicinal Active Ingredient of Dendrobium.</title>
        <authorList>
            <person name="Xu Q."/>
            <person name="Niu S.-C."/>
            <person name="Li K.-L."/>
            <person name="Zheng P.-J."/>
            <person name="Zhang X.-J."/>
            <person name="Jia Y."/>
            <person name="Liu Y."/>
            <person name="Niu Y.-X."/>
            <person name="Yu L.-H."/>
            <person name="Chen D.-F."/>
            <person name="Zhang G.-Q."/>
        </authorList>
    </citation>
    <scope>NUCLEOTIDE SEQUENCE</scope>
    <source>
        <tissue evidence="1">Leaf</tissue>
    </source>
</reference>
<dbReference type="Proteomes" id="UP000829196">
    <property type="component" value="Unassembled WGS sequence"/>
</dbReference>
<dbReference type="AlphaFoldDB" id="A0A8T3ADU5"/>
<accession>A0A8T3ADU5</accession>
<dbReference type="EMBL" id="JAGYWB010000017">
    <property type="protein sequence ID" value="KAI0494330.1"/>
    <property type="molecule type" value="Genomic_DNA"/>
</dbReference>
<comment type="caution">
    <text evidence="1">The sequence shown here is derived from an EMBL/GenBank/DDBJ whole genome shotgun (WGS) entry which is preliminary data.</text>
</comment>
<gene>
    <name evidence="1" type="ORF">KFK09_024464</name>
</gene>
<proteinExistence type="predicted"/>
<evidence type="ECO:0000313" key="2">
    <source>
        <dbReference type="Proteomes" id="UP000829196"/>
    </source>
</evidence>
<organism evidence="1 2">
    <name type="scientific">Dendrobium nobile</name>
    <name type="common">Orchid</name>
    <dbReference type="NCBI Taxonomy" id="94219"/>
    <lineage>
        <taxon>Eukaryota</taxon>
        <taxon>Viridiplantae</taxon>
        <taxon>Streptophyta</taxon>
        <taxon>Embryophyta</taxon>
        <taxon>Tracheophyta</taxon>
        <taxon>Spermatophyta</taxon>
        <taxon>Magnoliopsida</taxon>
        <taxon>Liliopsida</taxon>
        <taxon>Asparagales</taxon>
        <taxon>Orchidaceae</taxon>
        <taxon>Epidendroideae</taxon>
        <taxon>Malaxideae</taxon>
        <taxon>Dendrobiinae</taxon>
        <taxon>Dendrobium</taxon>
    </lineage>
</organism>
<sequence length="141" mass="15764">MPYYSVCLQMECNAHDGSPMTPQIFTLCYASFTLACMELVHLLDDCLLLITRVNQCLLHVVRHYLRVDCCMHDNLSTTTYGQAVVPSAIYNPSSMFAYGHSKGYRVFLHDSCGLHTSIANSIQGSCTFVCLLLLIVGYHIC</sequence>
<evidence type="ECO:0000313" key="1">
    <source>
        <dbReference type="EMBL" id="KAI0494330.1"/>
    </source>
</evidence>